<reference evidence="1" key="2">
    <citation type="submission" date="2018-04" db="EMBL/GenBank/DDBJ databases">
        <authorList>
            <person name="Melzer M."/>
        </authorList>
    </citation>
    <scope>NUCLEOTIDE SEQUENCE</scope>
    <source>
        <strain evidence="1">APV1-FL</strain>
    </source>
</reference>
<accession>A0A3G6V9C1</accession>
<evidence type="ECO:0000313" key="2">
    <source>
        <dbReference type="Proteomes" id="UP000297067"/>
    </source>
</evidence>
<dbReference type="Pfam" id="PF03225">
    <property type="entry name" value="Viral_Hsp90"/>
    <property type="match status" value="1"/>
</dbReference>
<name>A0A3G6V9C1_9CLOS</name>
<dbReference type="InterPro" id="IPR004909">
    <property type="entry name" value="Vir_Hsp90"/>
</dbReference>
<proteinExistence type="predicted"/>
<dbReference type="Proteomes" id="UP000297067">
    <property type="component" value="Segment"/>
</dbReference>
<dbReference type="KEGG" id="vg:65100087"/>
<dbReference type="GeneID" id="65100087"/>
<dbReference type="EMBL" id="MH206615">
    <property type="protein sequence ID" value="AZB50210.1"/>
    <property type="molecule type" value="Genomic_RNA"/>
</dbReference>
<evidence type="ECO:0000313" key="1">
    <source>
        <dbReference type="EMBL" id="AZB50210.1"/>
    </source>
</evidence>
<organism evidence="1">
    <name type="scientific">Air potato virus 1</name>
    <dbReference type="NCBI Taxonomy" id="2491018"/>
    <lineage>
        <taxon>Viruses</taxon>
        <taxon>Riboviria</taxon>
        <taxon>Orthornavirae</taxon>
        <taxon>Kitrinoviricota</taxon>
        <taxon>Alsuviricetes</taxon>
        <taxon>Martellivirales</taxon>
        <taxon>Closteroviridae</taxon>
        <taxon>Ampelovirus</taxon>
        <taxon>Ampelovirus bulbiferae</taxon>
    </lineage>
</organism>
<dbReference type="RefSeq" id="YP_010085056.1">
    <property type="nucleotide sequence ID" value="NC_055177.1"/>
</dbReference>
<sequence length="547" mass="62326">MATQSTSGYVSVNKTDGDLVRVFRRFYCVSDVSAYIDEVIQDVVLNPSKYTVDITGPSFSYRTRFRVVNGAVQAWSDAQGYAPVLLLRSLQLRGIFKNSYYSFEVQVPYILHLNAQQISEINGWIDKSVGEVSPFAYKITEEQCRSFVMREQLDIAWYLPLSLRVANFLGRMPVRDELLGHVSLPTSSIKGTVTVLEAAEKFTENERFYAEENTLAMVAKRDPVDGLLWIKYEKLLPDVVRLMLPVKVIQAYGHVPLLTFQIAKSLKATSRNIRCYEDRLTWLGEAAQHVEPALKRWLFDVKQLTPHLLVETIKRQPDEAIAGSWGFLRANLPDGRIENFLLNPHSPLNEELFRDVTYNLIARVCLDNPSLTNSFVEVFLMIIQILARTRTNTVRYVERAGYHKFLVDGRIVLLNTTGITKVFEQYLHLVPNIERSYGGCVADICYDVMKVTGGNSPIWPDIPEIPPHMNFDFVTYVTPLKLTQEEQIMLCKIINRFRTKTVRLGGSSVGNRAPHPMDAWVEKVVPAQSRGTFYELLGTTTQTPRKL</sequence>
<reference evidence="1" key="1">
    <citation type="journal article" date="2018" name="Virus Genes">
        <title>Air potato (Dioscorea bulbifera) plants displaying virus-like symptoms are co-infected with a novel potyvirus and a novel ampelovirus.</title>
        <authorList>
            <person name="Dey K.K."/>
            <person name="Sugikawa J."/>
            <person name="Kerr C."/>
            <person name="Melzer M.J."/>
        </authorList>
    </citation>
    <scope>NUCLEOTIDE SEQUENCE [LARGE SCALE GENOMIC DNA]</scope>
    <source>
        <strain evidence="1">APV1-FL</strain>
    </source>
</reference>
<keyword evidence="2" id="KW-1185">Reference proteome</keyword>
<protein>
    <submittedName>
        <fullName evidence="1">ORF4</fullName>
    </submittedName>
</protein>